<organism>
    <name type="scientific">Culex quinquefasciatus</name>
    <name type="common">Southern house mosquito</name>
    <name type="synonym">Culex pungens</name>
    <dbReference type="NCBI Taxonomy" id="7176"/>
    <lineage>
        <taxon>Eukaryota</taxon>
        <taxon>Metazoa</taxon>
        <taxon>Ecdysozoa</taxon>
        <taxon>Arthropoda</taxon>
        <taxon>Hexapoda</taxon>
        <taxon>Insecta</taxon>
        <taxon>Pterygota</taxon>
        <taxon>Neoptera</taxon>
        <taxon>Endopterygota</taxon>
        <taxon>Diptera</taxon>
        <taxon>Nematocera</taxon>
        <taxon>Culicoidea</taxon>
        <taxon>Culicidae</taxon>
        <taxon>Culicinae</taxon>
        <taxon>Culicini</taxon>
        <taxon>Culex</taxon>
        <taxon>Culex</taxon>
    </lineage>
</organism>
<comment type="similarity">
    <text evidence="2 4">Belongs to the AB hydrolase superfamily. Lipase family.</text>
</comment>
<dbReference type="PANTHER" id="PTHR11610">
    <property type="entry name" value="LIPASE"/>
    <property type="match status" value="1"/>
</dbReference>
<dbReference type="InterPro" id="IPR000734">
    <property type="entry name" value="TAG_lipase"/>
</dbReference>
<evidence type="ECO:0000313" key="8">
    <source>
        <dbReference type="EnsemblMetazoa" id="CPIJ007035-PA"/>
    </source>
</evidence>
<dbReference type="GO" id="GO:0005615">
    <property type="term" value="C:extracellular space"/>
    <property type="evidence" value="ECO:0007669"/>
    <property type="project" value="TreeGrafter"/>
</dbReference>
<dbReference type="Proteomes" id="UP000002320">
    <property type="component" value="Unassembled WGS sequence"/>
</dbReference>
<sequence>MVLKVVLFLVATTLWGQSLAGLLNSFSADNDFTAAYLMDSMFGIVTNNTKSILNGDSTNPIEVDVKFFCGNRNAPSLEATTIDDGSLEGKIDTSKPLVLVIHGWLDNSSRNWMKLMAADYLQFVDTNVCLVDWGNLAIYGYALAANHTYAVGDYVAEFVSYLSGQGISLSKVTLVGHSMGAQISGQAGMKLGGQVGAIYGLDPASPLFKMPFDVGTSRRLDKSDAKYVQMIITSRCTWGVCVGDGHENFYPNGGLVPQPNCVVPVFSNAESPEPISCSHCHAYTLFRMSLNPKNVFNGKKCSGFVAYTAMACLFNPTSKMGIYSRRLGGDFYMLTRPVQPFTPIL</sequence>
<dbReference type="GO" id="GO:0016298">
    <property type="term" value="F:lipase activity"/>
    <property type="evidence" value="ECO:0007669"/>
    <property type="project" value="InterPro"/>
</dbReference>
<proteinExistence type="inferred from homology"/>
<evidence type="ECO:0000256" key="1">
    <source>
        <dbReference type="ARBA" id="ARBA00004613"/>
    </source>
</evidence>
<keyword evidence="3" id="KW-0964">Secreted</keyword>
<dbReference type="PANTHER" id="PTHR11610:SF178">
    <property type="entry name" value="LIPASE MEMBER H-A-LIKE PROTEIN"/>
    <property type="match status" value="1"/>
</dbReference>
<gene>
    <name evidence="8" type="primary">6038859</name>
    <name evidence="7" type="ORF">CpipJ_CPIJ007035</name>
</gene>
<accession>B0WIN0</accession>
<dbReference type="AlphaFoldDB" id="B0WIN0"/>
<evidence type="ECO:0000256" key="5">
    <source>
        <dbReference type="SAM" id="SignalP"/>
    </source>
</evidence>
<evidence type="ECO:0000259" key="6">
    <source>
        <dbReference type="Pfam" id="PF00151"/>
    </source>
</evidence>
<dbReference type="SUPFAM" id="SSF53474">
    <property type="entry name" value="alpha/beta-Hydrolases"/>
    <property type="match status" value="1"/>
</dbReference>
<keyword evidence="9" id="KW-1185">Reference proteome</keyword>
<dbReference type="OrthoDB" id="199913at2759"/>
<dbReference type="PRINTS" id="PR00821">
    <property type="entry name" value="TAGLIPASE"/>
</dbReference>
<dbReference type="Pfam" id="PF00151">
    <property type="entry name" value="Lipase"/>
    <property type="match status" value="1"/>
</dbReference>
<evidence type="ECO:0000256" key="3">
    <source>
        <dbReference type="ARBA" id="ARBA00022525"/>
    </source>
</evidence>
<feature type="chain" id="PRO_5011408259" evidence="5">
    <location>
        <begin position="21"/>
        <end position="345"/>
    </location>
</feature>
<name>B0WIN0_CULQU</name>
<dbReference type="InterPro" id="IPR013818">
    <property type="entry name" value="Lipase"/>
</dbReference>
<dbReference type="eggNOG" id="ENOG502RYX8">
    <property type="taxonomic scope" value="Eukaryota"/>
</dbReference>
<reference evidence="8" key="2">
    <citation type="submission" date="2020-05" db="UniProtKB">
        <authorList>
            <consortium name="EnsemblMetazoa"/>
        </authorList>
    </citation>
    <scope>IDENTIFICATION</scope>
    <source>
        <strain evidence="8">JHB</strain>
    </source>
</reference>
<dbReference type="EMBL" id="DS231951">
    <property type="protein sequence ID" value="EDS28607.1"/>
    <property type="molecule type" value="Genomic_DNA"/>
</dbReference>
<evidence type="ECO:0000313" key="9">
    <source>
        <dbReference type="Proteomes" id="UP000002320"/>
    </source>
</evidence>
<evidence type="ECO:0000313" key="7">
    <source>
        <dbReference type="EMBL" id="EDS28607.1"/>
    </source>
</evidence>
<keyword evidence="5" id="KW-0732">Signal</keyword>
<dbReference type="KEGG" id="cqu:CpipJ_CPIJ007035"/>
<dbReference type="HOGENOM" id="CLU_027171_2_3_1"/>
<dbReference type="STRING" id="7176.B0WIN0"/>
<dbReference type="GO" id="GO:0016042">
    <property type="term" value="P:lipid catabolic process"/>
    <property type="evidence" value="ECO:0007669"/>
    <property type="project" value="TreeGrafter"/>
</dbReference>
<dbReference type="VEuPathDB" id="VectorBase:CQUJHB013825"/>
<dbReference type="OMA" id="SHCHAYT"/>
<dbReference type="InParanoid" id="B0WIN0"/>
<dbReference type="InterPro" id="IPR029058">
    <property type="entry name" value="AB_hydrolase_fold"/>
</dbReference>
<reference evidence="7" key="1">
    <citation type="submission" date="2007-03" db="EMBL/GenBank/DDBJ databases">
        <title>Annotation of Culex pipiens quinquefasciatus.</title>
        <authorList>
            <consortium name="The Broad Institute Genome Sequencing Platform"/>
            <person name="Atkinson P.W."/>
            <person name="Hemingway J."/>
            <person name="Christensen B.M."/>
            <person name="Higgs S."/>
            <person name="Kodira C."/>
            <person name="Hannick L."/>
            <person name="Megy K."/>
            <person name="O'Leary S."/>
            <person name="Pearson M."/>
            <person name="Haas B.J."/>
            <person name="Mauceli E."/>
            <person name="Wortman J.R."/>
            <person name="Lee N.H."/>
            <person name="Guigo R."/>
            <person name="Stanke M."/>
            <person name="Alvarado L."/>
            <person name="Amedeo P."/>
            <person name="Antoine C.H."/>
            <person name="Arensburger P."/>
            <person name="Bidwell S.L."/>
            <person name="Crawford M."/>
            <person name="Camaro F."/>
            <person name="Devon K."/>
            <person name="Engels R."/>
            <person name="Hammond M."/>
            <person name="Howarth C."/>
            <person name="Koehrsen M."/>
            <person name="Lawson D."/>
            <person name="Montgomery P."/>
            <person name="Nene V."/>
            <person name="Nusbaum C."/>
            <person name="Puiu D."/>
            <person name="Romero-Severson J."/>
            <person name="Severson D.W."/>
            <person name="Shumway M."/>
            <person name="Sisk P."/>
            <person name="Stolte C."/>
            <person name="Zeng Q."/>
            <person name="Eisenstadt E."/>
            <person name="Fraser-Liggett C."/>
            <person name="Strausberg R."/>
            <person name="Galagan J."/>
            <person name="Birren B."/>
            <person name="Collins F.H."/>
        </authorList>
    </citation>
    <scope>NUCLEOTIDE SEQUENCE [LARGE SCALE GENOMIC DNA]</scope>
    <source>
        <strain evidence="7">JHB</strain>
    </source>
</reference>
<dbReference type="Gene3D" id="3.40.50.1820">
    <property type="entry name" value="alpha/beta hydrolase"/>
    <property type="match status" value="1"/>
</dbReference>
<feature type="signal peptide" evidence="5">
    <location>
        <begin position="1"/>
        <end position="20"/>
    </location>
</feature>
<evidence type="ECO:0000256" key="2">
    <source>
        <dbReference type="ARBA" id="ARBA00010701"/>
    </source>
</evidence>
<comment type="subcellular location">
    <subcellularLocation>
        <location evidence="1">Secreted</location>
    </subcellularLocation>
</comment>
<protein>
    <submittedName>
        <fullName evidence="7">Lipase</fullName>
    </submittedName>
</protein>
<dbReference type="FunCoup" id="B0WIN0">
    <property type="interactions" value="39"/>
</dbReference>
<dbReference type="EnsemblMetazoa" id="CPIJ007035-RA">
    <property type="protein sequence ID" value="CPIJ007035-PA"/>
    <property type="gene ID" value="CPIJ007035"/>
</dbReference>
<feature type="domain" description="Lipase" evidence="6">
    <location>
        <begin position="58"/>
        <end position="328"/>
    </location>
</feature>
<dbReference type="VEuPathDB" id="VectorBase:CPIJ007035"/>
<evidence type="ECO:0000256" key="4">
    <source>
        <dbReference type="RuleBase" id="RU004262"/>
    </source>
</evidence>